<gene>
    <name evidence="2" type="ORF">NDU88_001960</name>
</gene>
<organism evidence="2 3">
    <name type="scientific">Pleurodeles waltl</name>
    <name type="common">Iberian ribbed newt</name>
    <dbReference type="NCBI Taxonomy" id="8319"/>
    <lineage>
        <taxon>Eukaryota</taxon>
        <taxon>Metazoa</taxon>
        <taxon>Chordata</taxon>
        <taxon>Craniata</taxon>
        <taxon>Vertebrata</taxon>
        <taxon>Euteleostomi</taxon>
        <taxon>Amphibia</taxon>
        <taxon>Batrachia</taxon>
        <taxon>Caudata</taxon>
        <taxon>Salamandroidea</taxon>
        <taxon>Salamandridae</taxon>
        <taxon>Pleurodelinae</taxon>
        <taxon>Pleurodeles</taxon>
    </lineage>
</organism>
<protein>
    <submittedName>
        <fullName evidence="2">Uncharacterized protein</fullName>
    </submittedName>
</protein>
<comment type="caution">
    <text evidence="2">The sequence shown here is derived from an EMBL/GenBank/DDBJ whole genome shotgun (WGS) entry which is preliminary data.</text>
</comment>
<sequence length="82" mass="9414">MQTCRPRSFRSRRLEEPTSETTRETEGEQEEAIAGDVRSSWKKAVRRIRHPHGPDPWMKTTGTGEHTPRTCHTSGEAWPSQV</sequence>
<name>A0AAV7UXK3_PLEWA</name>
<feature type="compositionally biased region" description="Basic residues" evidence="1">
    <location>
        <begin position="40"/>
        <end position="51"/>
    </location>
</feature>
<dbReference type="AlphaFoldDB" id="A0AAV7UXK3"/>
<reference evidence="2" key="1">
    <citation type="journal article" date="2022" name="bioRxiv">
        <title>Sequencing and chromosome-scale assembly of the giantPleurodeles waltlgenome.</title>
        <authorList>
            <person name="Brown T."/>
            <person name="Elewa A."/>
            <person name="Iarovenko S."/>
            <person name="Subramanian E."/>
            <person name="Araus A.J."/>
            <person name="Petzold A."/>
            <person name="Susuki M."/>
            <person name="Suzuki K.-i.T."/>
            <person name="Hayashi T."/>
            <person name="Toyoda A."/>
            <person name="Oliveira C."/>
            <person name="Osipova E."/>
            <person name="Leigh N.D."/>
            <person name="Simon A."/>
            <person name="Yun M.H."/>
        </authorList>
    </citation>
    <scope>NUCLEOTIDE SEQUENCE</scope>
    <source>
        <strain evidence="2">20211129_DDA</strain>
        <tissue evidence="2">Liver</tissue>
    </source>
</reference>
<feature type="region of interest" description="Disordered" evidence="1">
    <location>
        <begin position="1"/>
        <end position="82"/>
    </location>
</feature>
<keyword evidence="3" id="KW-1185">Reference proteome</keyword>
<dbReference type="EMBL" id="JANPWB010000004">
    <property type="protein sequence ID" value="KAJ1192654.1"/>
    <property type="molecule type" value="Genomic_DNA"/>
</dbReference>
<dbReference type="Proteomes" id="UP001066276">
    <property type="component" value="Chromosome 2_2"/>
</dbReference>
<feature type="compositionally biased region" description="Basic and acidic residues" evidence="1">
    <location>
        <begin position="12"/>
        <end position="26"/>
    </location>
</feature>
<evidence type="ECO:0000313" key="3">
    <source>
        <dbReference type="Proteomes" id="UP001066276"/>
    </source>
</evidence>
<evidence type="ECO:0000313" key="2">
    <source>
        <dbReference type="EMBL" id="KAJ1192654.1"/>
    </source>
</evidence>
<accession>A0AAV7UXK3</accession>
<proteinExistence type="predicted"/>
<evidence type="ECO:0000256" key="1">
    <source>
        <dbReference type="SAM" id="MobiDB-lite"/>
    </source>
</evidence>